<dbReference type="SUPFAM" id="SSF52540">
    <property type="entry name" value="P-loop containing nucleoside triphosphate hydrolases"/>
    <property type="match status" value="1"/>
</dbReference>
<keyword evidence="12" id="KW-1185">Reference proteome</keyword>
<dbReference type="InterPro" id="IPR045028">
    <property type="entry name" value="DinG/Rad3-like"/>
</dbReference>
<comment type="function">
    <text evidence="8 9">3'-5' exonuclease.</text>
</comment>
<dbReference type="PROSITE" id="PS51193">
    <property type="entry name" value="HELICASE_ATP_BIND_2"/>
    <property type="match status" value="1"/>
</dbReference>
<evidence type="ECO:0000313" key="12">
    <source>
        <dbReference type="Proteomes" id="UP000019102"/>
    </source>
</evidence>
<dbReference type="GO" id="GO:0003677">
    <property type="term" value="F:DNA binding"/>
    <property type="evidence" value="ECO:0007669"/>
    <property type="project" value="InterPro"/>
</dbReference>
<dbReference type="InterPro" id="IPR027417">
    <property type="entry name" value="P-loop_NTPase"/>
</dbReference>
<dbReference type="GO" id="GO:0008408">
    <property type="term" value="F:3'-5' exonuclease activity"/>
    <property type="evidence" value="ECO:0007669"/>
    <property type="project" value="UniProtKB-UniRule"/>
</dbReference>
<proteinExistence type="inferred from homology"/>
<dbReference type="Pfam" id="PF13307">
    <property type="entry name" value="Helicase_C_2"/>
    <property type="match status" value="1"/>
</dbReference>
<dbReference type="InterPro" id="IPR036397">
    <property type="entry name" value="RNaseH_sf"/>
</dbReference>
<dbReference type="RefSeq" id="WP_035721123.1">
    <property type="nucleotide sequence ID" value="NZ_BAVS01000001.1"/>
</dbReference>
<dbReference type="GO" id="GO:0043139">
    <property type="term" value="F:5'-3' DNA helicase activity"/>
    <property type="evidence" value="ECO:0007669"/>
    <property type="project" value="UniProtKB-EC"/>
</dbReference>
<dbReference type="EC" id="3.1.-.-" evidence="8 9"/>
<dbReference type="HAMAP" id="MF_02206">
    <property type="entry name" value="DinG_exonucl"/>
    <property type="match status" value="1"/>
</dbReference>
<dbReference type="GO" id="GO:0006260">
    <property type="term" value="P:DNA replication"/>
    <property type="evidence" value="ECO:0007669"/>
    <property type="project" value="InterPro"/>
</dbReference>
<dbReference type="NCBIfam" id="NF005981">
    <property type="entry name" value="PRK08074.1"/>
    <property type="match status" value="1"/>
</dbReference>
<evidence type="ECO:0000256" key="1">
    <source>
        <dbReference type="ARBA" id="ARBA00001966"/>
    </source>
</evidence>
<feature type="binding site" evidence="8">
    <location>
        <begin position="280"/>
        <end position="287"/>
    </location>
    <ligand>
        <name>ATP</name>
        <dbReference type="ChEBI" id="CHEBI:30616"/>
    </ligand>
</feature>
<keyword evidence="3 8" id="KW-0547">Nucleotide-binding</keyword>
<dbReference type="InterPro" id="IPR006310">
    <property type="entry name" value="DinG"/>
</dbReference>
<dbReference type="SMART" id="SM00479">
    <property type="entry name" value="EXOIII"/>
    <property type="match status" value="1"/>
</dbReference>
<gene>
    <name evidence="8 9" type="primary">dinG</name>
    <name evidence="11" type="ORF">JCM21714_343</name>
</gene>
<dbReference type="InterPro" id="IPR006054">
    <property type="entry name" value="DnaQ"/>
</dbReference>
<dbReference type="GO" id="GO:0016887">
    <property type="term" value="F:ATP hydrolysis activity"/>
    <property type="evidence" value="ECO:0007669"/>
    <property type="project" value="RHEA"/>
</dbReference>
<protein>
    <recommendedName>
        <fullName evidence="8 9">3'-5' exonuclease DinG</fullName>
        <ecNumber evidence="8 9">3.1.-.-</ecNumber>
    </recommendedName>
</protein>
<keyword evidence="11" id="KW-0347">Helicase</keyword>
<dbReference type="Proteomes" id="UP000019102">
    <property type="component" value="Unassembled WGS sequence"/>
</dbReference>
<evidence type="ECO:0000256" key="8">
    <source>
        <dbReference type="HAMAP-Rule" id="MF_02206"/>
    </source>
</evidence>
<evidence type="ECO:0000256" key="9">
    <source>
        <dbReference type="RuleBase" id="RU364106"/>
    </source>
</evidence>
<evidence type="ECO:0000256" key="2">
    <source>
        <dbReference type="ARBA" id="ARBA00022722"/>
    </source>
</evidence>
<dbReference type="InterPro" id="IPR006555">
    <property type="entry name" value="ATP-dep_Helicase_C"/>
</dbReference>
<comment type="cofactor">
    <cofactor evidence="1">
        <name>[4Fe-4S] cluster</name>
        <dbReference type="ChEBI" id="CHEBI:49883"/>
    </cofactor>
</comment>
<evidence type="ECO:0000256" key="3">
    <source>
        <dbReference type="ARBA" id="ARBA00022741"/>
    </source>
</evidence>
<dbReference type="InterPro" id="IPR011545">
    <property type="entry name" value="DEAD/DEAH_box_helicase_dom"/>
</dbReference>
<dbReference type="InterPro" id="IPR014001">
    <property type="entry name" value="Helicase_ATP-bd"/>
</dbReference>
<dbReference type="InterPro" id="IPR012337">
    <property type="entry name" value="RNaseH-like_sf"/>
</dbReference>
<dbReference type="GO" id="GO:0005524">
    <property type="term" value="F:ATP binding"/>
    <property type="evidence" value="ECO:0007669"/>
    <property type="project" value="UniProtKB-UniRule"/>
</dbReference>
<accession>W4VDB3</accession>
<keyword evidence="5 8" id="KW-0269">Exonuclease</keyword>
<comment type="caution">
    <text evidence="11">The sequence shown here is derived from an EMBL/GenBank/DDBJ whole genome shotgun (WGS) entry which is preliminary data.</text>
</comment>
<dbReference type="AlphaFoldDB" id="W4VDB3"/>
<dbReference type="FunFam" id="3.30.420.10:FF:000045">
    <property type="entry name" value="3'-5' exonuclease DinG"/>
    <property type="match status" value="1"/>
</dbReference>
<dbReference type="OrthoDB" id="9803913at2"/>
<evidence type="ECO:0000313" key="11">
    <source>
        <dbReference type="EMBL" id="GAE91395.1"/>
    </source>
</evidence>
<dbReference type="InterPro" id="IPR013520">
    <property type="entry name" value="Ribonucl_H"/>
</dbReference>
<dbReference type="SUPFAM" id="SSF53098">
    <property type="entry name" value="Ribonuclease H-like"/>
    <property type="match status" value="1"/>
</dbReference>
<comment type="similarity">
    <text evidence="8 9">Belongs to the helicase family. DinG subfamily. Type 2 sub-subfamily.</text>
</comment>
<sequence length="883" mass="101984">MQKFVVIDVETTGQSVAKGGDRMIEIALVMIENNQITKQYNQLINPGKPIPPFISQLTSITDDDVITQPSFAEVVDDFMDFFEDAVLVAHNVPFDLTFLNGELSRIGKNKINPFVLDTVELSRILFPKAPSYKLNELAEFLLITHENPHRAISDALVTGDLLILLLNKIQALPKNVIEQLLTISSPLRTDFSLVCKLSENTTNRNDIEVYRGFSLKRTLDHLVNNETIESDFNTFLEKMYKNDGQLAQVFPFYEERKGQVFISETIYDHFQKKEHALIEAETGIGKTIAYLIPAVYEALTNNNKVVISTSNTNLQTQLIDQDLEKLQLPISSTIIKGKSHYLSLQKFEHYFHDTSYRSYQDTLLKAMILVWLTETTSGDLDEIQFPIEKHPIFHQIVVGNERVHENWKDWCFYQRMLKMARQSSIIVTNHALLAIDMMTEQRILPDYQRLIIDEAHQLEQIATNYFGASVSYFELIAYFQQLEKNYANNPLFQEQLELVKYELDHLFRNLFQFVKRKNQQSKAVTDVGGRLKAVWEIDNEQVIKDILDRTILMLKQLSLLLSQTAPHEQEQFQQLQQLIRKLLINSDSAAVTWLEIDQQGAENAVFIHREPFSIQKELNDHLFQIRESIILISATLTINQSFDYIKEKLGIYALSSNDYIVNHHFDYQKNVQLLIPNDLPTIQYPDNDAFIYAVNEAIISITERTKGKILVLFTSYDMLRKSFYLLKETDLLSDYLIIGQGVSSGSRNRLIKQFQGFDQSILLGTNAYWEGIDIPPGNDLTCLIIVKLPFRSPQDPVFVKKSDYFKDKGINPFMELALPQAILQFKQGFGRLIRKESDYGSIFVFDDRIMTKRYGKSFINSIPTIPIEYDTMDNLLIHLEKRH</sequence>
<keyword evidence="2 8" id="KW-0540">Nuclease</keyword>
<dbReference type="NCBIfam" id="TIGR01407">
    <property type="entry name" value="dinG_rel"/>
    <property type="match status" value="1"/>
</dbReference>
<dbReference type="eggNOG" id="COG0847">
    <property type="taxonomic scope" value="Bacteria"/>
</dbReference>
<dbReference type="InterPro" id="IPR014013">
    <property type="entry name" value="Helic_SF1/SF2_ATP-bd_DinG/Rad3"/>
</dbReference>
<keyword evidence="4 8" id="KW-0378">Hydrolase</keyword>
<dbReference type="eggNOG" id="COG1199">
    <property type="taxonomic scope" value="Bacteria"/>
</dbReference>
<dbReference type="EMBL" id="BAVS01000001">
    <property type="protein sequence ID" value="GAE91395.1"/>
    <property type="molecule type" value="Genomic_DNA"/>
</dbReference>
<dbReference type="Pfam" id="PF00270">
    <property type="entry name" value="DEAD"/>
    <property type="match status" value="1"/>
</dbReference>
<evidence type="ECO:0000256" key="7">
    <source>
        <dbReference type="ARBA" id="ARBA00048954"/>
    </source>
</evidence>
<dbReference type="PANTHER" id="PTHR11472:SF34">
    <property type="entry name" value="REGULATOR OF TELOMERE ELONGATION HELICASE 1"/>
    <property type="match status" value="1"/>
</dbReference>
<dbReference type="SMART" id="SM00487">
    <property type="entry name" value="DEXDc"/>
    <property type="match status" value="1"/>
</dbReference>
<dbReference type="Gene3D" id="3.30.420.10">
    <property type="entry name" value="Ribonuclease H-like superfamily/Ribonuclease H"/>
    <property type="match status" value="1"/>
</dbReference>
<keyword evidence="6 8" id="KW-0067">ATP-binding</keyword>
<dbReference type="STRING" id="1298598.JCM21714_343"/>
<evidence type="ECO:0000256" key="5">
    <source>
        <dbReference type="ARBA" id="ARBA00022839"/>
    </source>
</evidence>
<dbReference type="Gene3D" id="3.40.50.300">
    <property type="entry name" value="P-loop containing nucleotide triphosphate hydrolases"/>
    <property type="match status" value="2"/>
</dbReference>
<evidence type="ECO:0000259" key="10">
    <source>
        <dbReference type="PROSITE" id="PS51193"/>
    </source>
</evidence>
<name>W4VDB3_9BACI</name>
<dbReference type="Pfam" id="PF00929">
    <property type="entry name" value="RNase_T"/>
    <property type="match status" value="1"/>
</dbReference>
<dbReference type="PANTHER" id="PTHR11472">
    <property type="entry name" value="DNA REPAIR DEAD HELICASE RAD3/XP-D SUBFAMILY MEMBER"/>
    <property type="match status" value="1"/>
</dbReference>
<feature type="domain" description="Helicase ATP-binding" evidence="10">
    <location>
        <begin position="245"/>
        <end position="503"/>
    </location>
</feature>
<dbReference type="CDD" id="cd06127">
    <property type="entry name" value="DEDDh"/>
    <property type="match status" value="1"/>
</dbReference>
<dbReference type="NCBIfam" id="TIGR00573">
    <property type="entry name" value="dnaq"/>
    <property type="match status" value="1"/>
</dbReference>
<comment type="catalytic activity">
    <reaction evidence="7">
        <text>ATP + H2O = ADP + phosphate + H(+)</text>
        <dbReference type="Rhea" id="RHEA:13065"/>
        <dbReference type="ChEBI" id="CHEBI:15377"/>
        <dbReference type="ChEBI" id="CHEBI:15378"/>
        <dbReference type="ChEBI" id="CHEBI:30616"/>
        <dbReference type="ChEBI" id="CHEBI:43474"/>
        <dbReference type="ChEBI" id="CHEBI:456216"/>
        <dbReference type="EC" id="5.6.2.3"/>
    </reaction>
</comment>
<reference evidence="11 12" key="1">
    <citation type="journal article" date="2014" name="Genome Announc.">
        <title>Draft Genome Sequence of the Boron-Tolerant and Moderately Halotolerant Bacterium Gracilibacillus boraciitolerans JCM 21714T.</title>
        <authorList>
            <person name="Ahmed I."/>
            <person name="Oshima K."/>
            <person name="Suda W."/>
            <person name="Kitamura K."/>
            <person name="Iida T."/>
            <person name="Ohmori Y."/>
            <person name="Fujiwara T."/>
            <person name="Hattori M."/>
            <person name="Ohkuma M."/>
        </authorList>
    </citation>
    <scope>NUCLEOTIDE SEQUENCE [LARGE SCALE GENOMIC DNA]</scope>
    <source>
        <strain evidence="11 12">JCM 21714</strain>
    </source>
</reference>
<evidence type="ECO:0000256" key="6">
    <source>
        <dbReference type="ARBA" id="ARBA00022840"/>
    </source>
</evidence>
<dbReference type="GO" id="GO:0003887">
    <property type="term" value="F:DNA-directed DNA polymerase activity"/>
    <property type="evidence" value="ECO:0007669"/>
    <property type="project" value="InterPro"/>
</dbReference>
<dbReference type="SMART" id="SM00491">
    <property type="entry name" value="HELICc2"/>
    <property type="match status" value="1"/>
</dbReference>
<evidence type="ECO:0000256" key="4">
    <source>
        <dbReference type="ARBA" id="ARBA00022801"/>
    </source>
</evidence>
<organism evidence="11 12">
    <name type="scientific">Gracilibacillus boraciitolerans JCM 21714</name>
    <dbReference type="NCBI Taxonomy" id="1298598"/>
    <lineage>
        <taxon>Bacteria</taxon>
        <taxon>Bacillati</taxon>
        <taxon>Bacillota</taxon>
        <taxon>Bacilli</taxon>
        <taxon>Bacillales</taxon>
        <taxon>Bacillaceae</taxon>
        <taxon>Gracilibacillus</taxon>
    </lineage>
</organism>
<feature type="short sequence motif" description="DEAH box" evidence="8">
    <location>
        <begin position="453"/>
        <end position="456"/>
    </location>
</feature>